<keyword evidence="6" id="KW-0686">Riboflavin biosynthesis</keyword>
<dbReference type="Proteomes" id="UP000242180">
    <property type="component" value="Unassembled WGS sequence"/>
</dbReference>
<evidence type="ECO:0000259" key="13">
    <source>
        <dbReference type="Pfam" id="PF01872"/>
    </source>
</evidence>
<dbReference type="UniPathway" id="UPA00275"/>
<dbReference type="OMA" id="ERWNCIE"/>
<dbReference type="InterPro" id="IPR024072">
    <property type="entry name" value="DHFR-like_dom_sf"/>
</dbReference>
<evidence type="ECO:0000256" key="7">
    <source>
        <dbReference type="ARBA" id="ARBA00022857"/>
    </source>
</evidence>
<evidence type="ECO:0000256" key="3">
    <source>
        <dbReference type="ARBA" id="ARBA00009723"/>
    </source>
</evidence>
<dbReference type="EC" id="1.1.1.302" evidence="4"/>
<proteinExistence type="inferred from homology"/>
<evidence type="ECO:0000256" key="6">
    <source>
        <dbReference type="ARBA" id="ARBA00022619"/>
    </source>
</evidence>
<dbReference type="NCBIfam" id="TIGR00227">
    <property type="entry name" value="ribD_Cterm"/>
    <property type="match status" value="1"/>
</dbReference>
<dbReference type="InterPro" id="IPR002734">
    <property type="entry name" value="RibDG_C"/>
</dbReference>
<evidence type="ECO:0000256" key="5">
    <source>
        <dbReference type="ARBA" id="ARBA00015035"/>
    </source>
</evidence>
<evidence type="ECO:0000256" key="8">
    <source>
        <dbReference type="ARBA" id="ARBA00023002"/>
    </source>
</evidence>
<comment type="catalytic activity">
    <reaction evidence="12">
        <text>2,5-diamino-6-(1-D-ribitylamino)pyrimidin-4(3H)-one 5'-phosphate + NADP(+) = 2,5-diamino-6-(1-D-ribosylamino)pyrimidin-4(3H)-one 5'-phosphate + NADPH + H(+)</text>
        <dbReference type="Rhea" id="RHEA:27278"/>
        <dbReference type="ChEBI" id="CHEBI:15378"/>
        <dbReference type="ChEBI" id="CHEBI:57783"/>
        <dbReference type="ChEBI" id="CHEBI:58349"/>
        <dbReference type="ChEBI" id="CHEBI:58890"/>
        <dbReference type="ChEBI" id="CHEBI:59545"/>
        <dbReference type="EC" id="1.1.1.302"/>
    </reaction>
</comment>
<dbReference type="SUPFAM" id="SSF53597">
    <property type="entry name" value="Dihydrofolate reductase-like"/>
    <property type="match status" value="1"/>
</dbReference>
<dbReference type="EMBL" id="MCGN01000012">
    <property type="protein sequence ID" value="ORY90348.1"/>
    <property type="molecule type" value="Genomic_DNA"/>
</dbReference>
<dbReference type="Gene3D" id="3.40.430.10">
    <property type="entry name" value="Dihydrofolate Reductase, subunit A"/>
    <property type="match status" value="1"/>
</dbReference>
<keyword evidence="7" id="KW-0521">NADP</keyword>
<organism evidence="14 15">
    <name type="scientific">Syncephalastrum racemosum</name>
    <name type="common">Filamentous fungus</name>
    <dbReference type="NCBI Taxonomy" id="13706"/>
    <lineage>
        <taxon>Eukaryota</taxon>
        <taxon>Fungi</taxon>
        <taxon>Fungi incertae sedis</taxon>
        <taxon>Mucoromycota</taxon>
        <taxon>Mucoromycotina</taxon>
        <taxon>Mucoromycetes</taxon>
        <taxon>Mucorales</taxon>
        <taxon>Syncephalastraceae</taxon>
        <taxon>Syncephalastrum</taxon>
    </lineage>
</organism>
<dbReference type="InParanoid" id="A0A1X2GZU2"/>
<evidence type="ECO:0000256" key="11">
    <source>
        <dbReference type="ARBA" id="ARBA00047550"/>
    </source>
</evidence>
<dbReference type="STRING" id="13706.A0A1X2GZU2"/>
<comment type="function">
    <text evidence="1">Catalyzes an early step in riboflavin biosynthesis, the NADPH-dependent reduction of the ribose side chain of 2,5-diamino-6-ribosylamino-4(3H)-pyrimidinone 5'-phosphate, yielding 2,5-diamino-6-ribitylamino-4(3H)-pyrimidinone 5'-phosphate.</text>
</comment>
<evidence type="ECO:0000256" key="4">
    <source>
        <dbReference type="ARBA" id="ARBA00012851"/>
    </source>
</evidence>
<evidence type="ECO:0000256" key="9">
    <source>
        <dbReference type="ARBA" id="ARBA00030073"/>
    </source>
</evidence>
<sequence>MFEAARDFLNTVYQAPPPNVSDKPLVTLTYAQSLDGKISRQGEQLLLSGKESMAMTHRLRTLHDGIMVGIGTVLTDNPQLNARLLDEPVSVEKQPQPIVLDTRLRIPLNCKLLTNYQQGTGKQPWVVTSSTDTKAVEKAGARIISVETISLEHVMQALYAQGIRRLMVEGGSHVIQSFLREHHLVHHLIVTIAPTLVGPGVMATGDGYWGNKED</sequence>
<gene>
    <name evidence="14" type="ORF">BCR43DRAFT_532928</name>
</gene>
<dbReference type="FunCoup" id="A0A1X2GZU2">
    <property type="interactions" value="129"/>
</dbReference>
<evidence type="ECO:0000256" key="10">
    <source>
        <dbReference type="ARBA" id="ARBA00031630"/>
    </source>
</evidence>
<dbReference type="OrthoDB" id="5432at2759"/>
<name>A0A1X2GZU2_SYNRA</name>
<dbReference type="GO" id="GO:0009231">
    <property type="term" value="P:riboflavin biosynthetic process"/>
    <property type="evidence" value="ECO:0007669"/>
    <property type="project" value="UniProtKB-UniPathway"/>
</dbReference>
<comment type="pathway">
    <text evidence="2">Cofactor biosynthesis; riboflavin biosynthesis.</text>
</comment>
<dbReference type="GO" id="GO:0008703">
    <property type="term" value="F:5-amino-6-(5-phosphoribosylamino)uracil reductase activity"/>
    <property type="evidence" value="ECO:0007669"/>
    <property type="project" value="InterPro"/>
</dbReference>
<comment type="caution">
    <text evidence="14">The sequence shown here is derived from an EMBL/GenBank/DDBJ whole genome shotgun (WGS) entry which is preliminary data.</text>
</comment>
<feature type="domain" description="Bacterial bifunctional deaminase-reductase C-terminal" evidence="13">
    <location>
        <begin position="24"/>
        <end position="206"/>
    </location>
</feature>
<dbReference type="AlphaFoldDB" id="A0A1X2GZU2"/>
<dbReference type="Pfam" id="PF01872">
    <property type="entry name" value="RibD_C"/>
    <property type="match status" value="1"/>
</dbReference>
<dbReference type="InterPro" id="IPR011549">
    <property type="entry name" value="RibD_C"/>
</dbReference>
<evidence type="ECO:0000256" key="1">
    <source>
        <dbReference type="ARBA" id="ARBA00003555"/>
    </source>
</evidence>
<evidence type="ECO:0000256" key="2">
    <source>
        <dbReference type="ARBA" id="ARBA00005104"/>
    </source>
</evidence>
<keyword evidence="8" id="KW-0560">Oxidoreductase</keyword>
<evidence type="ECO:0000313" key="15">
    <source>
        <dbReference type="Proteomes" id="UP000242180"/>
    </source>
</evidence>
<dbReference type="InterPro" id="IPR050765">
    <property type="entry name" value="Riboflavin_Biosynth_HTPR"/>
</dbReference>
<reference evidence="14 15" key="1">
    <citation type="submission" date="2016-07" db="EMBL/GenBank/DDBJ databases">
        <title>Pervasive Adenine N6-methylation of Active Genes in Fungi.</title>
        <authorList>
            <consortium name="DOE Joint Genome Institute"/>
            <person name="Mondo S.J."/>
            <person name="Dannebaum R.O."/>
            <person name="Kuo R.C."/>
            <person name="Labutti K."/>
            <person name="Haridas S."/>
            <person name="Kuo A."/>
            <person name="Salamov A."/>
            <person name="Ahrendt S.R."/>
            <person name="Lipzen A."/>
            <person name="Sullivan W."/>
            <person name="Andreopoulos W.B."/>
            <person name="Clum A."/>
            <person name="Lindquist E."/>
            <person name="Daum C."/>
            <person name="Ramamoorthy G.K."/>
            <person name="Gryganskyi A."/>
            <person name="Culley D."/>
            <person name="Magnuson J.K."/>
            <person name="James T.Y."/>
            <person name="O'Malley M.A."/>
            <person name="Stajich J.E."/>
            <person name="Spatafora J.W."/>
            <person name="Visel A."/>
            <person name="Grigoriev I.V."/>
        </authorList>
    </citation>
    <scope>NUCLEOTIDE SEQUENCE [LARGE SCALE GENOMIC DNA]</scope>
    <source>
        <strain evidence="14 15">NRRL 2496</strain>
    </source>
</reference>
<comment type="similarity">
    <text evidence="3">Belongs to the HTP reductase family.</text>
</comment>
<protein>
    <recommendedName>
        <fullName evidence="5">2,5-diamino-6-ribosylamino-4(3H)-pyrimidinone 5'-phosphate reductase</fullName>
        <ecNumber evidence="4">1.1.1.302</ecNumber>
    </recommendedName>
    <alternativeName>
        <fullName evidence="10">2,5-diamino-6-(5-phospho-D-ribosylamino)pyrimidin-4(3H)-one reductase</fullName>
    </alternativeName>
    <alternativeName>
        <fullName evidence="9">2,5-diamino-6-ribitylamino-4(3H)-pyrimidinone 5'-phosphate synthase</fullName>
    </alternativeName>
</protein>
<accession>A0A1X2GZU2</accession>
<dbReference type="GO" id="GO:0050661">
    <property type="term" value="F:NADP binding"/>
    <property type="evidence" value="ECO:0007669"/>
    <property type="project" value="InterPro"/>
</dbReference>
<dbReference type="PANTHER" id="PTHR38011:SF7">
    <property type="entry name" value="2,5-DIAMINO-6-RIBOSYLAMINO-4(3H)-PYRIMIDINONE 5'-PHOSPHATE REDUCTASE"/>
    <property type="match status" value="1"/>
</dbReference>
<dbReference type="PANTHER" id="PTHR38011">
    <property type="entry name" value="DIHYDROFOLATE REDUCTASE FAMILY PROTEIN (AFU_ORTHOLOGUE AFUA_8G06820)"/>
    <property type="match status" value="1"/>
</dbReference>
<comment type="catalytic activity">
    <reaction evidence="11">
        <text>2,5-diamino-6-(1-D-ribitylamino)pyrimidin-4(3H)-one 5'-phosphate + NAD(+) = 2,5-diamino-6-(1-D-ribosylamino)pyrimidin-4(3H)-one 5'-phosphate + NADH + H(+)</text>
        <dbReference type="Rhea" id="RHEA:27274"/>
        <dbReference type="ChEBI" id="CHEBI:15378"/>
        <dbReference type="ChEBI" id="CHEBI:57540"/>
        <dbReference type="ChEBI" id="CHEBI:57945"/>
        <dbReference type="ChEBI" id="CHEBI:58890"/>
        <dbReference type="ChEBI" id="CHEBI:59545"/>
        <dbReference type="EC" id="1.1.1.302"/>
    </reaction>
</comment>
<evidence type="ECO:0000313" key="14">
    <source>
        <dbReference type="EMBL" id="ORY90348.1"/>
    </source>
</evidence>
<evidence type="ECO:0000256" key="12">
    <source>
        <dbReference type="ARBA" id="ARBA00049020"/>
    </source>
</evidence>
<keyword evidence="15" id="KW-1185">Reference proteome</keyword>